<organism evidence="8 9">
    <name type="scientific">candidate division WOR-1 bacterium DG_54_3</name>
    <dbReference type="NCBI Taxonomy" id="1703775"/>
    <lineage>
        <taxon>Bacteria</taxon>
        <taxon>Bacillati</taxon>
        <taxon>Saganbacteria</taxon>
    </lineage>
</organism>
<evidence type="ECO:0000256" key="7">
    <source>
        <dbReference type="SAM" id="Phobius"/>
    </source>
</evidence>
<evidence type="ECO:0000256" key="6">
    <source>
        <dbReference type="SAM" id="Coils"/>
    </source>
</evidence>
<feature type="coiled-coil region" evidence="6">
    <location>
        <begin position="258"/>
        <end position="285"/>
    </location>
</feature>
<name>A0A0S7XSH3_UNCSA</name>
<evidence type="ECO:0000313" key="9">
    <source>
        <dbReference type="Proteomes" id="UP000051861"/>
    </source>
</evidence>
<gene>
    <name evidence="8" type="ORF">AMJ44_10825</name>
</gene>
<dbReference type="AlphaFoldDB" id="A0A0S7XSH3"/>
<proteinExistence type="predicted"/>
<sequence>MKILYGYIFKEHVGPFFFGLFVIFFILIMDFILEVLNMVIGKGLNAFIILQVFVLNLAWMAALAVPMAVLVSTLMAFGRLSQDNEITALKASGVSLYRVVMPALVASLFVAFGMVAFNNQVLPEANHQARLLMADIHQKRPTVNLKENVFIDEIPGYHILIKKVDPRSSDVEGITIYDQKDRRLPRTIIAEKGKVEFSLDGSTLIFHLSNGEIHETDETDPHKYRRVSFNKQIIYIRDVGDKLVRTTSAYRTDREKSANQMLKDVKQLEANIKASQSQIIRAVNLAVARAFKEKKNIYSKSQPPIEKKAAIEYLIKKNRNLFSQLSGEGQNIHSQKRQISSLSVEIHKKYALPVACVVFILVGAPLGIMARKGGVFIGLALSLGFFILYWAFLIGGEELADRQLISPFWAMWSANILIGGTGIYILVKSAKETTFISWKWTEKFIPKRFRKTQE</sequence>
<evidence type="ECO:0000256" key="2">
    <source>
        <dbReference type="ARBA" id="ARBA00022475"/>
    </source>
</evidence>
<dbReference type="Pfam" id="PF03739">
    <property type="entry name" value="LptF_LptG"/>
    <property type="match status" value="1"/>
</dbReference>
<evidence type="ECO:0000313" key="8">
    <source>
        <dbReference type="EMBL" id="KPJ65171.1"/>
    </source>
</evidence>
<feature type="transmembrane region" description="Helical" evidence="7">
    <location>
        <begin position="99"/>
        <end position="117"/>
    </location>
</feature>
<dbReference type="Proteomes" id="UP000051861">
    <property type="component" value="Unassembled WGS sequence"/>
</dbReference>
<feature type="transmembrane region" description="Helical" evidence="7">
    <location>
        <begin position="408"/>
        <end position="427"/>
    </location>
</feature>
<protein>
    <recommendedName>
        <fullName evidence="10">YjgP/YjgQ family permease</fullName>
    </recommendedName>
</protein>
<comment type="subcellular location">
    <subcellularLocation>
        <location evidence="1">Cell membrane</location>
        <topology evidence="1">Multi-pass membrane protein</topology>
    </subcellularLocation>
</comment>
<dbReference type="GO" id="GO:0015920">
    <property type="term" value="P:lipopolysaccharide transport"/>
    <property type="evidence" value="ECO:0007669"/>
    <property type="project" value="TreeGrafter"/>
</dbReference>
<comment type="caution">
    <text evidence="8">The sequence shown here is derived from an EMBL/GenBank/DDBJ whole genome shotgun (WGS) entry which is preliminary data.</text>
</comment>
<evidence type="ECO:0000256" key="4">
    <source>
        <dbReference type="ARBA" id="ARBA00022989"/>
    </source>
</evidence>
<keyword evidence="2" id="KW-1003">Cell membrane</keyword>
<dbReference type="EMBL" id="LIZX01000131">
    <property type="protein sequence ID" value="KPJ65171.1"/>
    <property type="molecule type" value="Genomic_DNA"/>
</dbReference>
<accession>A0A0S7XSH3</accession>
<dbReference type="GO" id="GO:0043190">
    <property type="term" value="C:ATP-binding cassette (ABC) transporter complex"/>
    <property type="evidence" value="ECO:0007669"/>
    <property type="project" value="TreeGrafter"/>
</dbReference>
<dbReference type="InterPro" id="IPR005495">
    <property type="entry name" value="LptG/LptF_permease"/>
</dbReference>
<evidence type="ECO:0000256" key="5">
    <source>
        <dbReference type="ARBA" id="ARBA00023136"/>
    </source>
</evidence>
<feature type="transmembrane region" description="Helical" evidence="7">
    <location>
        <begin position="12"/>
        <end position="33"/>
    </location>
</feature>
<keyword evidence="5 7" id="KW-0472">Membrane</keyword>
<reference evidence="8 9" key="1">
    <citation type="journal article" date="2015" name="Microbiome">
        <title>Genomic resolution of linkages in carbon, nitrogen, and sulfur cycling among widespread estuary sediment bacteria.</title>
        <authorList>
            <person name="Baker B.J."/>
            <person name="Lazar C.S."/>
            <person name="Teske A.P."/>
            <person name="Dick G.J."/>
        </authorList>
    </citation>
    <scope>NUCLEOTIDE SEQUENCE [LARGE SCALE GENOMIC DNA]</scope>
    <source>
        <strain evidence="8">DG_54_3</strain>
    </source>
</reference>
<dbReference type="PANTHER" id="PTHR33529:SF6">
    <property type="entry name" value="YJGP_YJGQ FAMILY PERMEASE"/>
    <property type="match status" value="1"/>
</dbReference>
<evidence type="ECO:0000256" key="1">
    <source>
        <dbReference type="ARBA" id="ARBA00004651"/>
    </source>
</evidence>
<keyword evidence="3 7" id="KW-0812">Transmembrane</keyword>
<keyword evidence="4 7" id="KW-1133">Transmembrane helix</keyword>
<keyword evidence="6" id="KW-0175">Coiled coil</keyword>
<evidence type="ECO:0008006" key="10">
    <source>
        <dbReference type="Google" id="ProtNLM"/>
    </source>
</evidence>
<dbReference type="PANTHER" id="PTHR33529">
    <property type="entry name" value="SLR0882 PROTEIN-RELATED"/>
    <property type="match status" value="1"/>
</dbReference>
<evidence type="ECO:0000256" key="3">
    <source>
        <dbReference type="ARBA" id="ARBA00022692"/>
    </source>
</evidence>
<feature type="transmembrane region" description="Helical" evidence="7">
    <location>
        <begin position="375"/>
        <end position="396"/>
    </location>
</feature>
<feature type="transmembrane region" description="Helical" evidence="7">
    <location>
        <begin position="53"/>
        <end position="78"/>
    </location>
</feature>
<feature type="transmembrane region" description="Helical" evidence="7">
    <location>
        <begin position="350"/>
        <end position="368"/>
    </location>
</feature>